<dbReference type="PANTHER" id="PTHR33219:SF14">
    <property type="entry name" value="PROTEIN COFACTOR ASSEMBLY OF COMPLEX C SUBUNIT B CCB3, CHLOROPLASTIC-RELATED"/>
    <property type="match status" value="1"/>
</dbReference>
<dbReference type="EMBL" id="LKAJ01000002">
    <property type="protein sequence ID" value="KRG22185.1"/>
    <property type="molecule type" value="Genomic_DNA"/>
</dbReference>
<name>A0A0Q9YQJ7_9GAMM</name>
<proteinExistence type="inferred from homology"/>
<protein>
    <submittedName>
        <fullName evidence="3 4">YGGT family protein</fullName>
    </submittedName>
</protein>
<keyword evidence="5" id="KW-1185">Reference proteome</keyword>
<dbReference type="Pfam" id="PF02325">
    <property type="entry name" value="CCB3_YggT"/>
    <property type="match status" value="2"/>
</dbReference>
<dbReference type="OrthoDB" id="9806665at2"/>
<feature type="transmembrane region" description="Helical" evidence="2">
    <location>
        <begin position="164"/>
        <end position="183"/>
    </location>
</feature>
<keyword evidence="2" id="KW-0472">Membrane</keyword>
<reference evidence="4" key="2">
    <citation type="journal article" date="2016" name="Genome Announc.">
        <title>Draft Genome Sequences of Two Novel Amoeba-Resistant Intranuclear Bacteria, 'Candidatus Berkiella cookevillensis' and 'Candidatus Berkiella aquae'.</title>
        <authorList>
            <person name="Mehari Y.T."/>
            <person name="Arivett B.A."/>
            <person name="Farone A.L."/>
            <person name="Gunderson J.H."/>
            <person name="Farone M.B."/>
        </authorList>
    </citation>
    <scope>NUCLEOTIDE SEQUENCE</scope>
    <source>
        <strain evidence="4">HT99</strain>
    </source>
</reference>
<keyword evidence="2" id="KW-0812">Transmembrane</keyword>
<dbReference type="InterPro" id="IPR003425">
    <property type="entry name" value="CCB3/YggT"/>
</dbReference>
<organism evidence="3">
    <name type="scientific">Candidatus Berkiella aquae</name>
    <dbReference type="NCBI Taxonomy" id="295108"/>
    <lineage>
        <taxon>Bacteria</taxon>
        <taxon>Pseudomonadati</taxon>
        <taxon>Pseudomonadota</taxon>
        <taxon>Gammaproteobacteria</taxon>
        <taxon>Candidatus Berkiellales</taxon>
        <taxon>Candidatus Berkiellaceae</taxon>
        <taxon>Candidatus Berkiella</taxon>
    </lineage>
</organism>
<evidence type="ECO:0000313" key="4">
    <source>
        <dbReference type="EMBL" id="MCS5712612.1"/>
    </source>
</evidence>
<sequence>MSPLQNAGSFLIQSLFDIYLFVLLLRFILQYLRVDYYNPLTQFIVKATSPIVVPLRRFIPGLWGIDFATITAIILVTLLKITLITLVSMHKLPGPVGLMVWSVGNISVLTINLFFYAILANVLLSWIAPTAYSPVTIILQRLIEPLMRPARRYIPQIGGFDISPIPVMIALELLIILFADPLMQAGIRLATR</sequence>
<accession>A0A0Q9YQJ7</accession>
<evidence type="ECO:0000256" key="2">
    <source>
        <dbReference type="SAM" id="Phobius"/>
    </source>
</evidence>
<evidence type="ECO:0000313" key="5">
    <source>
        <dbReference type="Proteomes" id="UP000051497"/>
    </source>
</evidence>
<gene>
    <name evidence="3" type="ORF">HT99x_00604</name>
    <name evidence="4" type="ORF">HT99x_014320</name>
</gene>
<dbReference type="EMBL" id="LKAJ02000001">
    <property type="protein sequence ID" value="MCS5712612.1"/>
    <property type="molecule type" value="Genomic_DNA"/>
</dbReference>
<feature type="transmembrane region" description="Helical" evidence="2">
    <location>
        <begin position="98"/>
        <end position="118"/>
    </location>
</feature>
<comment type="similarity">
    <text evidence="1">Belongs to the YggT family.</text>
</comment>
<comment type="caution">
    <text evidence="3">The sequence shown here is derived from an EMBL/GenBank/DDBJ whole genome shotgun (WGS) entry which is preliminary data.</text>
</comment>
<feature type="transmembrane region" description="Helical" evidence="2">
    <location>
        <begin position="124"/>
        <end position="143"/>
    </location>
</feature>
<dbReference type="Proteomes" id="UP000051497">
    <property type="component" value="Unassembled WGS sequence"/>
</dbReference>
<dbReference type="STRING" id="295108.HT99x_00604"/>
<dbReference type="RefSeq" id="WP_075065247.1">
    <property type="nucleotide sequence ID" value="NZ_LKAJ02000001.1"/>
</dbReference>
<dbReference type="GO" id="GO:0016020">
    <property type="term" value="C:membrane"/>
    <property type="evidence" value="ECO:0007669"/>
    <property type="project" value="InterPro"/>
</dbReference>
<reference evidence="4" key="3">
    <citation type="submission" date="2021-06" db="EMBL/GenBank/DDBJ databases">
        <title>Genomic Description and Analysis of Intracellular Bacteria, Candidatus Berkiella cookevillensis and Candidatus Berkiella aquae.</title>
        <authorList>
            <person name="Kidane D.T."/>
            <person name="Mehari Y.T."/>
            <person name="Rice F.C."/>
            <person name="Arivett B.A."/>
            <person name="Farone A.L."/>
            <person name="Berk S.G."/>
            <person name="Farone M.B."/>
        </authorList>
    </citation>
    <scope>NUCLEOTIDE SEQUENCE</scope>
    <source>
        <strain evidence="4">HT99</strain>
    </source>
</reference>
<dbReference type="PANTHER" id="PTHR33219">
    <property type="entry name" value="YLMG HOMOLOG PROTEIN 2, CHLOROPLASTIC"/>
    <property type="match status" value="1"/>
</dbReference>
<evidence type="ECO:0000256" key="1">
    <source>
        <dbReference type="ARBA" id="ARBA00010894"/>
    </source>
</evidence>
<feature type="transmembrane region" description="Helical" evidence="2">
    <location>
        <begin position="7"/>
        <end position="29"/>
    </location>
</feature>
<reference evidence="3" key="1">
    <citation type="submission" date="2015-09" db="EMBL/GenBank/DDBJ databases">
        <title>Draft Genome Sequences of Two Novel Amoeba-resistant Intranuclear Bacteria, Candidatus Berkiella cookevillensis and Candidatus Berkiella aquae.</title>
        <authorList>
            <person name="Mehari Y.T."/>
            <person name="Arivett B.A."/>
            <person name="Farone A.L."/>
            <person name="Gunderson J.H."/>
            <person name="Farone M.B."/>
        </authorList>
    </citation>
    <scope>NUCLEOTIDE SEQUENCE [LARGE SCALE GENOMIC DNA]</scope>
    <source>
        <strain evidence="3">HT99</strain>
    </source>
</reference>
<evidence type="ECO:0000313" key="3">
    <source>
        <dbReference type="EMBL" id="KRG22185.1"/>
    </source>
</evidence>
<dbReference type="AlphaFoldDB" id="A0A0Q9YQJ7"/>
<keyword evidence="2" id="KW-1133">Transmembrane helix</keyword>
<feature type="transmembrane region" description="Helical" evidence="2">
    <location>
        <begin position="62"/>
        <end position="86"/>
    </location>
</feature>